<dbReference type="PANTHER" id="PTHR11931">
    <property type="entry name" value="PHOSPHOGLYCERATE MUTASE"/>
    <property type="match status" value="1"/>
</dbReference>
<organism evidence="7 8">
    <name type="scientific">Blepharisma stoltei</name>
    <dbReference type="NCBI Taxonomy" id="1481888"/>
    <lineage>
        <taxon>Eukaryota</taxon>
        <taxon>Sar</taxon>
        <taxon>Alveolata</taxon>
        <taxon>Ciliophora</taxon>
        <taxon>Postciliodesmatophora</taxon>
        <taxon>Heterotrichea</taxon>
        <taxon>Heterotrichida</taxon>
        <taxon>Blepharismidae</taxon>
        <taxon>Blepharisma</taxon>
    </lineage>
</organism>
<evidence type="ECO:0000256" key="6">
    <source>
        <dbReference type="PIRSR" id="PIRSR613078-3"/>
    </source>
</evidence>
<dbReference type="GO" id="GO:0006096">
    <property type="term" value="P:glycolytic process"/>
    <property type="evidence" value="ECO:0007669"/>
    <property type="project" value="UniProtKB-KW"/>
</dbReference>
<dbReference type="AlphaFoldDB" id="A0AAU9IT25"/>
<feature type="binding site" evidence="5">
    <location>
        <position position="63"/>
    </location>
    <ligand>
        <name>substrate</name>
    </ligand>
</feature>
<keyword evidence="4" id="KW-0413">Isomerase</keyword>
<keyword evidence="8" id="KW-1185">Reference proteome</keyword>
<evidence type="ECO:0000256" key="2">
    <source>
        <dbReference type="ARBA" id="ARBA00012028"/>
    </source>
</evidence>
<keyword evidence="3" id="KW-0324">Glycolysis</keyword>
<feature type="site" description="Transition state stabilizer" evidence="6">
    <location>
        <position position="176"/>
    </location>
</feature>
<dbReference type="InterPro" id="IPR005952">
    <property type="entry name" value="Phosphogly_mut1"/>
</dbReference>
<dbReference type="Gene3D" id="3.40.50.1240">
    <property type="entry name" value="Phosphoglycerate mutase-like"/>
    <property type="match status" value="1"/>
</dbReference>
<evidence type="ECO:0000256" key="1">
    <source>
        <dbReference type="ARBA" id="ARBA00006717"/>
    </source>
</evidence>
<evidence type="ECO:0000313" key="8">
    <source>
        <dbReference type="Proteomes" id="UP001162131"/>
    </source>
</evidence>
<protein>
    <recommendedName>
        <fullName evidence="2">phosphoglycerate mutase (2,3-diphosphoglycerate-dependent)</fullName>
        <ecNumber evidence="2">5.4.2.11</ecNumber>
    </recommendedName>
</protein>
<comment type="caution">
    <text evidence="7">The sequence shown here is derived from an EMBL/GenBank/DDBJ whole genome shotgun (WGS) entry which is preliminary data.</text>
</comment>
<gene>
    <name evidence="7" type="ORF">BSTOLATCC_MIC3728</name>
</gene>
<dbReference type="EC" id="5.4.2.11" evidence="2"/>
<comment type="similarity">
    <text evidence="1">Belongs to the phosphoglycerate mutase family. BPG-dependent PGAM subfamily.</text>
</comment>
<dbReference type="InterPro" id="IPR029033">
    <property type="entry name" value="His_PPase_superfam"/>
</dbReference>
<name>A0AAU9IT25_9CILI</name>
<sequence length="224" mass="25011">MSKVSYLVLVRSGNTVYYEEQKYAGWADVALSENGVNAAREAANLIRASGIRLDTGFTSMLKRGVHTMNIIIDELDINSLKVHKHWRLNTRHYGKLEGLNKESGSEIALNDDVRPPLLDLMDDKHPSHETKYQFVPLEALPGGESMNDCKARIIPYWQDKIAPALLKGKNVLVVSHGHSIKALRNHLGDVEGIEALESTISAGIPRVLEFNQRLEITAQYNLSN</sequence>
<dbReference type="NCBIfam" id="TIGR01258">
    <property type="entry name" value="pgm_1"/>
    <property type="match status" value="1"/>
</dbReference>
<evidence type="ECO:0000313" key="7">
    <source>
        <dbReference type="EMBL" id="CAG9311438.1"/>
    </source>
</evidence>
<dbReference type="Proteomes" id="UP001162131">
    <property type="component" value="Unassembled WGS sequence"/>
</dbReference>
<dbReference type="InterPro" id="IPR013078">
    <property type="entry name" value="His_Pase_superF_clade-1"/>
</dbReference>
<dbReference type="Pfam" id="PF00300">
    <property type="entry name" value="His_Phos_1"/>
    <property type="match status" value="1"/>
</dbReference>
<reference evidence="7" key="1">
    <citation type="submission" date="2021-09" db="EMBL/GenBank/DDBJ databases">
        <authorList>
            <consortium name="AG Swart"/>
            <person name="Singh M."/>
            <person name="Singh A."/>
            <person name="Seah K."/>
            <person name="Emmerich C."/>
        </authorList>
    </citation>
    <scope>NUCLEOTIDE SEQUENCE</scope>
    <source>
        <strain evidence="7">ATCC30299</strain>
    </source>
</reference>
<proteinExistence type="inferred from homology"/>
<evidence type="ECO:0000256" key="4">
    <source>
        <dbReference type="ARBA" id="ARBA00023235"/>
    </source>
</evidence>
<feature type="binding site" evidence="5">
    <location>
        <position position="101"/>
    </location>
    <ligand>
        <name>substrate</name>
    </ligand>
</feature>
<dbReference type="SUPFAM" id="SSF53254">
    <property type="entry name" value="Phosphoglycerate mutase-like"/>
    <property type="match status" value="1"/>
</dbReference>
<dbReference type="CDD" id="cd07067">
    <property type="entry name" value="HP_PGM_like"/>
    <property type="match status" value="1"/>
</dbReference>
<evidence type="ECO:0000256" key="5">
    <source>
        <dbReference type="PIRSR" id="PIRSR613078-2"/>
    </source>
</evidence>
<dbReference type="SMART" id="SM00855">
    <property type="entry name" value="PGAM"/>
    <property type="match status" value="1"/>
</dbReference>
<accession>A0AAU9IT25</accession>
<dbReference type="GO" id="GO:0004619">
    <property type="term" value="F:phosphoglycerate mutase activity"/>
    <property type="evidence" value="ECO:0007669"/>
    <property type="project" value="UniProtKB-EC"/>
</dbReference>
<evidence type="ECO:0000256" key="3">
    <source>
        <dbReference type="ARBA" id="ARBA00023152"/>
    </source>
</evidence>
<dbReference type="EMBL" id="CAJZBQ010000004">
    <property type="protein sequence ID" value="CAG9311438.1"/>
    <property type="molecule type" value="Genomic_DNA"/>
</dbReference>